<keyword evidence="2 6" id="KW-0812">Transmembrane</keyword>
<feature type="transmembrane region" description="Helical" evidence="6">
    <location>
        <begin position="135"/>
        <end position="156"/>
    </location>
</feature>
<evidence type="ECO:0000256" key="4">
    <source>
        <dbReference type="ARBA" id="ARBA00023136"/>
    </source>
</evidence>
<gene>
    <name evidence="8" type="ORF">AWB79_00983</name>
</gene>
<evidence type="ECO:0000256" key="6">
    <source>
        <dbReference type="SAM" id="Phobius"/>
    </source>
</evidence>
<dbReference type="PROSITE" id="PS50850">
    <property type="entry name" value="MFS"/>
    <property type="match status" value="1"/>
</dbReference>
<comment type="subcellular location">
    <subcellularLocation>
        <location evidence="1">Membrane</location>
        <topology evidence="1">Multi-pass membrane protein</topology>
    </subcellularLocation>
</comment>
<feature type="transmembrane region" description="Helical" evidence="6">
    <location>
        <begin position="16"/>
        <end position="37"/>
    </location>
</feature>
<dbReference type="PANTHER" id="PTHR11662:SF399">
    <property type="entry name" value="FI19708P1-RELATED"/>
    <property type="match status" value="1"/>
</dbReference>
<feature type="region of interest" description="Disordered" evidence="5">
    <location>
        <begin position="167"/>
        <end position="187"/>
    </location>
</feature>
<dbReference type="SUPFAM" id="SSF103473">
    <property type="entry name" value="MFS general substrate transporter"/>
    <property type="match status" value="1"/>
</dbReference>
<evidence type="ECO:0000256" key="5">
    <source>
        <dbReference type="SAM" id="MobiDB-lite"/>
    </source>
</evidence>
<keyword evidence="9" id="KW-1185">Reference proteome</keyword>
<evidence type="ECO:0000313" key="8">
    <source>
        <dbReference type="EMBL" id="SAK45411.1"/>
    </source>
</evidence>
<dbReference type="Gene3D" id="1.20.1250.20">
    <property type="entry name" value="MFS general substrate transporter like domains"/>
    <property type="match status" value="1"/>
</dbReference>
<dbReference type="PANTHER" id="PTHR11662">
    <property type="entry name" value="SOLUTE CARRIER FAMILY 17"/>
    <property type="match status" value="1"/>
</dbReference>
<dbReference type="Pfam" id="PF07690">
    <property type="entry name" value="MFS_1"/>
    <property type="match status" value="1"/>
</dbReference>
<dbReference type="EMBL" id="FCOA02000002">
    <property type="protein sequence ID" value="SAK45411.1"/>
    <property type="molecule type" value="Genomic_DNA"/>
</dbReference>
<feature type="transmembrane region" description="Helical" evidence="6">
    <location>
        <begin position="49"/>
        <end position="66"/>
    </location>
</feature>
<sequence length="187" mass="19816">MQARGISMLHAGTAAVGPYLSAAGGVMFGGGWGDWMIRRGVNVSTARKLPMILGLLFTGTIVLANFTTSNSIVIGILCNAFFAQSMSSTTWVIVSEIAPRELVGMTGSIASFASNLAGIITPITIGFIVQKTGSFEWALGFCAIVAMIGVLFYTSAAGKDRAPDDRVIRRAPRSAARRRTAKRRRVG</sequence>
<dbReference type="GO" id="GO:0016020">
    <property type="term" value="C:membrane"/>
    <property type="evidence" value="ECO:0007669"/>
    <property type="project" value="UniProtKB-SubCell"/>
</dbReference>
<evidence type="ECO:0000313" key="9">
    <source>
        <dbReference type="Proteomes" id="UP000054851"/>
    </source>
</evidence>
<dbReference type="InterPro" id="IPR050382">
    <property type="entry name" value="MFS_Na/Anion_cotransporter"/>
</dbReference>
<protein>
    <submittedName>
        <fullName evidence="8">Major facilitator transporter</fullName>
    </submittedName>
</protein>
<name>A0A157ZIT8_9BURK</name>
<reference evidence="8" key="1">
    <citation type="submission" date="2016-01" db="EMBL/GenBank/DDBJ databases">
        <authorList>
            <person name="Peeters C."/>
        </authorList>
    </citation>
    <scope>NUCLEOTIDE SEQUENCE</scope>
    <source>
        <strain evidence="8">LMG 29322</strain>
    </source>
</reference>
<feature type="compositionally biased region" description="Basic residues" evidence="5">
    <location>
        <begin position="169"/>
        <end position="187"/>
    </location>
</feature>
<keyword evidence="3 6" id="KW-1133">Transmembrane helix</keyword>
<accession>A0A157ZIT8</accession>
<evidence type="ECO:0000256" key="1">
    <source>
        <dbReference type="ARBA" id="ARBA00004141"/>
    </source>
</evidence>
<dbReference type="AlphaFoldDB" id="A0A157ZIT8"/>
<proteinExistence type="predicted"/>
<feature type="transmembrane region" description="Helical" evidence="6">
    <location>
        <begin position="106"/>
        <end position="129"/>
    </location>
</feature>
<dbReference type="InterPro" id="IPR036259">
    <property type="entry name" value="MFS_trans_sf"/>
</dbReference>
<organism evidence="8 9">
    <name type="scientific">Caballeronia hypogeia</name>
    <dbReference type="NCBI Taxonomy" id="1777140"/>
    <lineage>
        <taxon>Bacteria</taxon>
        <taxon>Pseudomonadati</taxon>
        <taxon>Pseudomonadota</taxon>
        <taxon>Betaproteobacteria</taxon>
        <taxon>Burkholderiales</taxon>
        <taxon>Burkholderiaceae</taxon>
        <taxon>Caballeronia</taxon>
    </lineage>
</organism>
<comment type="caution">
    <text evidence="8">The sequence shown here is derived from an EMBL/GenBank/DDBJ whole genome shotgun (WGS) entry which is preliminary data.</text>
</comment>
<evidence type="ECO:0000256" key="3">
    <source>
        <dbReference type="ARBA" id="ARBA00022989"/>
    </source>
</evidence>
<feature type="domain" description="Major facilitator superfamily (MFS) profile" evidence="7">
    <location>
        <begin position="1"/>
        <end position="161"/>
    </location>
</feature>
<dbReference type="GO" id="GO:0022857">
    <property type="term" value="F:transmembrane transporter activity"/>
    <property type="evidence" value="ECO:0007669"/>
    <property type="project" value="InterPro"/>
</dbReference>
<evidence type="ECO:0000256" key="2">
    <source>
        <dbReference type="ARBA" id="ARBA00022692"/>
    </source>
</evidence>
<dbReference type="Proteomes" id="UP000054851">
    <property type="component" value="Unassembled WGS sequence"/>
</dbReference>
<dbReference type="STRING" id="1777140.AWB79_00983"/>
<keyword evidence="4 6" id="KW-0472">Membrane</keyword>
<dbReference type="InterPro" id="IPR011701">
    <property type="entry name" value="MFS"/>
</dbReference>
<evidence type="ECO:0000259" key="7">
    <source>
        <dbReference type="PROSITE" id="PS50850"/>
    </source>
</evidence>
<feature type="transmembrane region" description="Helical" evidence="6">
    <location>
        <begin position="72"/>
        <end position="94"/>
    </location>
</feature>
<dbReference type="InterPro" id="IPR020846">
    <property type="entry name" value="MFS_dom"/>
</dbReference>